<keyword evidence="3" id="KW-1185">Reference proteome</keyword>
<keyword evidence="1" id="KW-0732">Signal</keyword>
<name>A0A016UHM0_9BILA</name>
<evidence type="ECO:0000313" key="2">
    <source>
        <dbReference type="EMBL" id="EYC14660.1"/>
    </source>
</evidence>
<gene>
    <name evidence="2" type="primary">Acey_s0040.g331</name>
    <name evidence="2" type="ORF">Y032_0040g331</name>
</gene>
<accession>A0A016UHM0</accession>
<organism evidence="2 3">
    <name type="scientific">Ancylostoma ceylanicum</name>
    <dbReference type="NCBI Taxonomy" id="53326"/>
    <lineage>
        <taxon>Eukaryota</taxon>
        <taxon>Metazoa</taxon>
        <taxon>Ecdysozoa</taxon>
        <taxon>Nematoda</taxon>
        <taxon>Chromadorea</taxon>
        <taxon>Rhabditida</taxon>
        <taxon>Rhabditina</taxon>
        <taxon>Rhabditomorpha</taxon>
        <taxon>Strongyloidea</taxon>
        <taxon>Ancylostomatidae</taxon>
        <taxon>Ancylostomatinae</taxon>
        <taxon>Ancylostoma</taxon>
    </lineage>
</organism>
<dbReference type="EMBL" id="JARK01001376">
    <property type="protein sequence ID" value="EYC14660.1"/>
    <property type="molecule type" value="Genomic_DNA"/>
</dbReference>
<dbReference type="OrthoDB" id="10529790at2759"/>
<comment type="caution">
    <text evidence="2">The sequence shown here is derived from an EMBL/GenBank/DDBJ whole genome shotgun (WGS) entry which is preliminary data.</text>
</comment>
<sequence length="136" mass="15135">MIKRRLIMGEFPTVVLILFSVSLATGATTEIFCFIEGLVSNKGHLNGTFHSCEPPHMHCVMVEHSGPILNSNQETVNCIHGGFFWDLQAMIPSIPLNDSKWVSLPSTGTLLIRASYSKVVLHHDATLLWSQNEVFQ</sequence>
<proteinExistence type="predicted"/>
<dbReference type="AlphaFoldDB" id="A0A016UHM0"/>
<protein>
    <submittedName>
        <fullName evidence="2">Uncharacterized protein</fullName>
    </submittedName>
</protein>
<reference evidence="3" key="1">
    <citation type="journal article" date="2015" name="Nat. Genet.">
        <title>The genome and transcriptome of the zoonotic hookworm Ancylostoma ceylanicum identify infection-specific gene families.</title>
        <authorList>
            <person name="Schwarz E.M."/>
            <person name="Hu Y."/>
            <person name="Antoshechkin I."/>
            <person name="Miller M.M."/>
            <person name="Sternberg P.W."/>
            <person name="Aroian R.V."/>
        </authorList>
    </citation>
    <scope>NUCLEOTIDE SEQUENCE</scope>
    <source>
        <strain evidence="3">HY135</strain>
    </source>
</reference>
<feature type="chain" id="PRO_5001492381" evidence="1">
    <location>
        <begin position="27"/>
        <end position="136"/>
    </location>
</feature>
<evidence type="ECO:0000313" key="3">
    <source>
        <dbReference type="Proteomes" id="UP000024635"/>
    </source>
</evidence>
<evidence type="ECO:0000256" key="1">
    <source>
        <dbReference type="SAM" id="SignalP"/>
    </source>
</evidence>
<dbReference type="Proteomes" id="UP000024635">
    <property type="component" value="Unassembled WGS sequence"/>
</dbReference>
<feature type="signal peptide" evidence="1">
    <location>
        <begin position="1"/>
        <end position="26"/>
    </location>
</feature>